<dbReference type="GO" id="GO:0003755">
    <property type="term" value="F:peptidyl-prolyl cis-trans isomerase activity"/>
    <property type="evidence" value="ECO:0007669"/>
    <property type="project" value="InterPro"/>
</dbReference>
<keyword evidence="3" id="KW-1185">Reference proteome</keyword>
<proteinExistence type="predicted"/>
<dbReference type="Gene3D" id="1.10.150.160">
    <property type="match status" value="1"/>
</dbReference>
<dbReference type="InterPro" id="IPR002130">
    <property type="entry name" value="Cyclophilin-type_PPIase_dom"/>
</dbReference>
<dbReference type="Proteomes" id="UP000386466">
    <property type="component" value="Unassembled WGS sequence"/>
</dbReference>
<gene>
    <name evidence="2" type="ORF">LYPA_23C011597</name>
</gene>
<evidence type="ECO:0000313" key="2">
    <source>
        <dbReference type="EMBL" id="VFV19578.1"/>
    </source>
</evidence>
<dbReference type="PROSITE" id="PS50072">
    <property type="entry name" value="CSA_PPIASE_2"/>
    <property type="match status" value="1"/>
</dbReference>
<accession>A0A485MI00</accession>
<reference evidence="2 3" key="1">
    <citation type="submission" date="2019-01" db="EMBL/GenBank/DDBJ databases">
        <authorList>
            <person name="Alioto T."/>
            <person name="Alioto T."/>
        </authorList>
    </citation>
    <scope>NUCLEOTIDE SEQUENCE [LARGE SCALE GENOMIC DNA]</scope>
</reference>
<protein>
    <submittedName>
        <fullName evidence="2">Peptidyl-prolyl cis-trans isomerase</fullName>
    </submittedName>
</protein>
<dbReference type="AlphaFoldDB" id="A0A485MI00"/>
<dbReference type="SUPFAM" id="SSF50891">
    <property type="entry name" value="Cyclophilin-like"/>
    <property type="match status" value="1"/>
</dbReference>
<name>A0A485MI00_LYNPA</name>
<dbReference type="EMBL" id="CAAGRJ010001671">
    <property type="protein sequence ID" value="VFV19578.1"/>
    <property type="molecule type" value="Genomic_DNA"/>
</dbReference>
<keyword evidence="2" id="KW-0413">Isomerase</keyword>
<sequence length="146" mass="16590">MANAGCKYKWFSVLYHKFPSPHLDGKHVILGQVIKGMGVARILENVEVKGVKPAKLCVIVECKELKEGDDWSISPKDGSNDSHPGFPEVADIDLKDVDKMLLITEDLKILEILSFKSQNWEMAIKKIYESFKICGRFKDLLRKQID</sequence>
<dbReference type="InterPro" id="IPR029000">
    <property type="entry name" value="Cyclophilin-like_dom_sf"/>
</dbReference>
<organism evidence="2 3">
    <name type="scientific">Lynx pardinus</name>
    <name type="common">Iberian lynx</name>
    <name type="synonym">Felis pardina</name>
    <dbReference type="NCBI Taxonomy" id="191816"/>
    <lineage>
        <taxon>Eukaryota</taxon>
        <taxon>Metazoa</taxon>
        <taxon>Chordata</taxon>
        <taxon>Craniata</taxon>
        <taxon>Vertebrata</taxon>
        <taxon>Euteleostomi</taxon>
        <taxon>Mammalia</taxon>
        <taxon>Eutheria</taxon>
        <taxon>Laurasiatheria</taxon>
        <taxon>Carnivora</taxon>
        <taxon>Feliformia</taxon>
        <taxon>Felidae</taxon>
        <taxon>Felinae</taxon>
        <taxon>Lynx</taxon>
    </lineage>
</organism>
<evidence type="ECO:0000259" key="1">
    <source>
        <dbReference type="PROSITE" id="PS50072"/>
    </source>
</evidence>
<dbReference type="Gene3D" id="2.40.100.10">
    <property type="entry name" value="Cyclophilin-like"/>
    <property type="match status" value="1"/>
</dbReference>
<dbReference type="Pfam" id="PF00160">
    <property type="entry name" value="Pro_isomerase"/>
    <property type="match status" value="1"/>
</dbReference>
<evidence type="ECO:0000313" key="3">
    <source>
        <dbReference type="Proteomes" id="UP000386466"/>
    </source>
</evidence>
<feature type="domain" description="PPIase cyclophilin-type" evidence="1">
    <location>
        <begin position="1"/>
        <end position="64"/>
    </location>
</feature>